<dbReference type="Pfam" id="PF04578">
    <property type="entry name" value="DUF594"/>
    <property type="match status" value="1"/>
</dbReference>
<dbReference type="InterPro" id="IPR025315">
    <property type="entry name" value="DUF4220"/>
</dbReference>
<accession>A0A9Q0KWV6</accession>
<dbReference type="Proteomes" id="UP001141806">
    <property type="component" value="Unassembled WGS sequence"/>
</dbReference>
<comment type="caution">
    <text evidence="3">The sequence shown here is derived from an EMBL/GenBank/DDBJ whole genome shotgun (WGS) entry which is preliminary data.</text>
</comment>
<dbReference type="AlphaFoldDB" id="A0A9Q0KWV6"/>
<dbReference type="Pfam" id="PF13968">
    <property type="entry name" value="DUF4220"/>
    <property type="match status" value="1"/>
</dbReference>
<evidence type="ECO:0000256" key="1">
    <source>
        <dbReference type="SAM" id="Phobius"/>
    </source>
</evidence>
<evidence type="ECO:0000313" key="3">
    <source>
        <dbReference type="EMBL" id="KAJ4977851.1"/>
    </source>
</evidence>
<organism evidence="3 4">
    <name type="scientific">Protea cynaroides</name>
    <dbReference type="NCBI Taxonomy" id="273540"/>
    <lineage>
        <taxon>Eukaryota</taxon>
        <taxon>Viridiplantae</taxon>
        <taxon>Streptophyta</taxon>
        <taxon>Embryophyta</taxon>
        <taxon>Tracheophyta</taxon>
        <taxon>Spermatophyta</taxon>
        <taxon>Magnoliopsida</taxon>
        <taxon>Proteales</taxon>
        <taxon>Proteaceae</taxon>
        <taxon>Protea</taxon>
    </lineage>
</organism>
<keyword evidence="4" id="KW-1185">Reference proteome</keyword>
<reference evidence="3" key="1">
    <citation type="journal article" date="2023" name="Plant J.">
        <title>The genome of the king protea, Protea cynaroides.</title>
        <authorList>
            <person name="Chang J."/>
            <person name="Duong T.A."/>
            <person name="Schoeman C."/>
            <person name="Ma X."/>
            <person name="Roodt D."/>
            <person name="Barker N."/>
            <person name="Li Z."/>
            <person name="Van de Peer Y."/>
            <person name="Mizrachi E."/>
        </authorList>
    </citation>
    <scope>NUCLEOTIDE SEQUENCE</scope>
    <source>
        <tissue evidence="3">Young leaves</tissue>
    </source>
</reference>
<evidence type="ECO:0000259" key="2">
    <source>
        <dbReference type="Pfam" id="PF13968"/>
    </source>
</evidence>
<feature type="transmembrane region" description="Helical" evidence="1">
    <location>
        <begin position="49"/>
        <end position="69"/>
    </location>
</feature>
<feature type="transmembrane region" description="Helical" evidence="1">
    <location>
        <begin position="337"/>
        <end position="358"/>
    </location>
</feature>
<gene>
    <name evidence="3" type="ORF">NE237_008631</name>
</gene>
<feature type="transmembrane region" description="Helical" evidence="1">
    <location>
        <begin position="120"/>
        <end position="140"/>
    </location>
</feature>
<dbReference type="EMBL" id="JAMYWD010000002">
    <property type="protein sequence ID" value="KAJ4977851.1"/>
    <property type="molecule type" value="Genomic_DNA"/>
</dbReference>
<feature type="domain" description="DUF4220" evidence="2">
    <location>
        <begin position="52"/>
        <end position="406"/>
    </location>
</feature>
<evidence type="ECO:0000313" key="4">
    <source>
        <dbReference type="Proteomes" id="UP001141806"/>
    </source>
</evidence>
<dbReference type="OrthoDB" id="1689146at2759"/>
<keyword evidence="1" id="KW-0472">Membrane</keyword>
<keyword evidence="1" id="KW-0812">Transmembrane</keyword>
<feature type="transmembrane region" description="Helical" evidence="1">
    <location>
        <begin position="305"/>
        <end position="325"/>
    </location>
</feature>
<name>A0A9Q0KWV6_9MAGN</name>
<protein>
    <recommendedName>
        <fullName evidence="2">DUF4220 domain-containing protein</fullName>
    </recommendedName>
</protein>
<proteinExistence type="predicted"/>
<dbReference type="PANTHER" id="PTHR31325">
    <property type="entry name" value="OS01G0798800 PROTEIN-RELATED"/>
    <property type="match status" value="1"/>
</dbReference>
<keyword evidence="1" id="KW-1133">Transmembrane helix</keyword>
<sequence>MTKMILSKIRKLWKMWELRALVLISLFIQVILILFGSHRKHTVTKWVSIFLWLGYLSADSVATLALGVLSNNERNDCTGHSEAHCKYENNDLVTFWAPFLLLHLGGPDTITAFSLEDNELWLRHFLGLIVQVGIAFYICIKTLPGTKLWLVCLLMFTAGIIKYSERTWALKIASQDNFRKSMVTDPDPGPNYAKFMEEYCSKKNAGLNAEIVSEREPESQWLSQGHFEETKISDEDLISEAHHFFQIFKRLIVDLILTFHDRNESQSFFLKRSWDQAYKVIEIELGFVYEVLYTKAAVIHTLTGYILRIVSASSIISAFIIFLFINKINYFKIDVIITYVLLGGAIALEIWSLARLVLSDWTITWTKKNNHIHLSRLLFRVVSYFRPLNHPRRTWSNCMAQYNLVKFCIKDQPSIASKIMKLVHIKDIYDKFWYRTYIDVDDRLKISIFEDLKHKLRNAIPSTSYKYFSTCRGELALQMIEYDDVLNRSIKVEFDESILLWHIATDICYFLDGEEKSDIILLNQRNSRAVSNYMLYLLVSRPFMLTAGIGQIRFGDTSAEARIFFHRGEIETDESQACWKLHAVDTDVPPIEVKGDRSKSVLFDASRLAKSLLKLDVEKRWEIISLVWFEILYYAASHCRGNYHAQRLSLGGELLTVVWFLMVQFGIGEQYRVESGHARAKLIVEM</sequence>
<dbReference type="InterPro" id="IPR007658">
    <property type="entry name" value="DUF594"/>
</dbReference>